<sequence length="433" mass="45377">MLSIRPRGAEDRSWCETLPETRPHYCSNTAVRTPAFNQRHASGRFRGRTARTARTARTEEGSMSIDELADHRVASGSEPGCPKQMEYGPCGGVDFDGTCEVGDFRCVFLDAPVVRWDGIDRRTPVASATTATSEAVRMRALMDSRPILVSDLPARPMSGASIREVASILRGTADAVLAGDSGDQRVQFPPAYRARLIKDAGLTPWTGLNCRDRNRVAIEGELAGLADVPTGAVHCVTGDHTMTGGRPDAAPVFDLDSTEVAALAVAAGHLVSVGESPLTPPVEHRAGRLVQKLRTGAEVCFINHCGGAGPARVFVDEVRGLGGEARFIACVPIVVSLESAALLASFTTLVLPEGYLDGIVSAADPRSAGIDAAVRMSLEFLEAGMDGVNLSGGAGGSDELVYAEALAEISERIGIVSSGRGNGIGIGIADSRA</sequence>
<dbReference type="SUPFAM" id="SSF51730">
    <property type="entry name" value="FAD-linked oxidoreductase"/>
    <property type="match status" value="1"/>
</dbReference>
<dbReference type="Gene3D" id="3.20.20.220">
    <property type="match status" value="1"/>
</dbReference>
<dbReference type="InterPro" id="IPR022026">
    <property type="entry name" value="DUF5981"/>
</dbReference>
<proteinExistence type="predicted"/>
<dbReference type="Pfam" id="PF12225">
    <property type="entry name" value="DUF5981"/>
    <property type="match status" value="1"/>
</dbReference>
<dbReference type="InterPro" id="IPR029041">
    <property type="entry name" value="FAD-linked_oxidoreductase-like"/>
</dbReference>
<dbReference type="AlphaFoldDB" id="A0A4S4FL91"/>
<name>A0A4S4FL91_9MICO</name>
<feature type="region of interest" description="Disordered" evidence="2">
    <location>
        <begin position="43"/>
        <end position="62"/>
    </location>
</feature>
<dbReference type="GO" id="GO:0016491">
    <property type="term" value="F:oxidoreductase activity"/>
    <property type="evidence" value="ECO:0007669"/>
    <property type="project" value="UniProtKB-KW"/>
</dbReference>
<gene>
    <name evidence="4" type="ORF">E6C64_10065</name>
</gene>
<protein>
    <submittedName>
        <fullName evidence="4">Methylenetetrahydrofolate reductase</fullName>
    </submittedName>
</protein>
<evidence type="ECO:0000313" key="5">
    <source>
        <dbReference type="Proteomes" id="UP000309133"/>
    </source>
</evidence>
<feature type="domain" description="Methylene-tetrahydrofolate reductase C-terminal-like" evidence="3">
    <location>
        <begin position="80"/>
        <end position="109"/>
    </location>
</feature>
<accession>A0A4S4FL91</accession>
<comment type="caution">
    <text evidence="4">The sequence shown here is derived from an EMBL/GenBank/DDBJ whole genome shotgun (WGS) entry which is preliminary data.</text>
</comment>
<dbReference type="EMBL" id="SSSM01000004">
    <property type="protein sequence ID" value="THG30948.1"/>
    <property type="molecule type" value="Genomic_DNA"/>
</dbReference>
<dbReference type="Proteomes" id="UP000309133">
    <property type="component" value="Unassembled WGS sequence"/>
</dbReference>
<organism evidence="4 5">
    <name type="scientific">Naasia lichenicola</name>
    <dbReference type="NCBI Taxonomy" id="2565933"/>
    <lineage>
        <taxon>Bacteria</taxon>
        <taxon>Bacillati</taxon>
        <taxon>Actinomycetota</taxon>
        <taxon>Actinomycetes</taxon>
        <taxon>Micrococcales</taxon>
        <taxon>Microbacteriaceae</taxon>
        <taxon>Naasia</taxon>
    </lineage>
</organism>
<evidence type="ECO:0000256" key="2">
    <source>
        <dbReference type="SAM" id="MobiDB-lite"/>
    </source>
</evidence>
<evidence type="ECO:0000313" key="4">
    <source>
        <dbReference type="EMBL" id="THG30948.1"/>
    </source>
</evidence>
<evidence type="ECO:0000259" key="3">
    <source>
        <dbReference type="Pfam" id="PF12225"/>
    </source>
</evidence>
<reference evidence="4 5" key="1">
    <citation type="submission" date="2019-04" db="EMBL/GenBank/DDBJ databases">
        <authorList>
            <person name="Jiang L."/>
        </authorList>
    </citation>
    <scope>NUCLEOTIDE SEQUENCE [LARGE SCALE GENOMIC DNA]</scope>
    <source>
        <strain evidence="4 5">YIM 131853</strain>
    </source>
</reference>
<keyword evidence="5" id="KW-1185">Reference proteome</keyword>
<evidence type="ECO:0000256" key="1">
    <source>
        <dbReference type="ARBA" id="ARBA00023002"/>
    </source>
</evidence>
<keyword evidence="1" id="KW-0560">Oxidoreductase</keyword>